<dbReference type="Gramene" id="mRNA:HanXRQr2_Chr13g0589151">
    <property type="protein sequence ID" value="mRNA:HanXRQr2_Chr13g0589151"/>
    <property type="gene ID" value="HanXRQr2_Chr13g0589151"/>
</dbReference>
<accession>A0A9K3EI48</accession>
<reference evidence="1" key="1">
    <citation type="journal article" date="2017" name="Nature">
        <title>The sunflower genome provides insights into oil metabolism, flowering and Asterid evolution.</title>
        <authorList>
            <person name="Badouin H."/>
            <person name="Gouzy J."/>
            <person name="Grassa C.J."/>
            <person name="Murat F."/>
            <person name="Staton S.E."/>
            <person name="Cottret L."/>
            <person name="Lelandais-Briere C."/>
            <person name="Owens G.L."/>
            <person name="Carrere S."/>
            <person name="Mayjonade B."/>
            <person name="Legrand L."/>
            <person name="Gill N."/>
            <person name="Kane N.C."/>
            <person name="Bowers J.E."/>
            <person name="Hubner S."/>
            <person name="Bellec A."/>
            <person name="Berard A."/>
            <person name="Berges H."/>
            <person name="Blanchet N."/>
            <person name="Boniface M.C."/>
            <person name="Brunel D."/>
            <person name="Catrice O."/>
            <person name="Chaidir N."/>
            <person name="Claudel C."/>
            <person name="Donnadieu C."/>
            <person name="Faraut T."/>
            <person name="Fievet G."/>
            <person name="Helmstetter N."/>
            <person name="King M."/>
            <person name="Knapp S.J."/>
            <person name="Lai Z."/>
            <person name="Le Paslier M.C."/>
            <person name="Lippi Y."/>
            <person name="Lorenzon L."/>
            <person name="Mandel J.R."/>
            <person name="Marage G."/>
            <person name="Marchand G."/>
            <person name="Marquand E."/>
            <person name="Bret-Mestries E."/>
            <person name="Morien E."/>
            <person name="Nambeesan S."/>
            <person name="Nguyen T."/>
            <person name="Pegot-Espagnet P."/>
            <person name="Pouilly N."/>
            <person name="Raftis F."/>
            <person name="Sallet E."/>
            <person name="Schiex T."/>
            <person name="Thomas J."/>
            <person name="Vandecasteele C."/>
            <person name="Vares D."/>
            <person name="Vear F."/>
            <person name="Vautrin S."/>
            <person name="Crespi M."/>
            <person name="Mangin B."/>
            <person name="Burke J.M."/>
            <person name="Salse J."/>
            <person name="Munos S."/>
            <person name="Vincourt P."/>
            <person name="Rieseberg L.H."/>
            <person name="Langlade N.B."/>
        </authorList>
    </citation>
    <scope>NUCLEOTIDE SEQUENCE</scope>
    <source>
        <tissue evidence="1">Leaves</tissue>
    </source>
</reference>
<evidence type="ECO:0000313" key="2">
    <source>
        <dbReference type="Proteomes" id="UP000215914"/>
    </source>
</evidence>
<keyword evidence="2" id="KW-1185">Reference proteome</keyword>
<comment type="caution">
    <text evidence="1">The sequence shown here is derived from an EMBL/GenBank/DDBJ whole genome shotgun (WGS) entry which is preliminary data.</text>
</comment>
<dbReference type="EMBL" id="MNCJ02000328">
    <property type="protein sequence ID" value="KAF5773489.1"/>
    <property type="molecule type" value="Genomic_DNA"/>
</dbReference>
<reference evidence="1" key="2">
    <citation type="submission" date="2020-06" db="EMBL/GenBank/DDBJ databases">
        <title>Helianthus annuus Genome sequencing and assembly Release 2.</title>
        <authorList>
            <person name="Gouzy J."/>
            <person name="Langlade N."/>
            <person name="Munos S."/>
        </authorList>
    </citation>
    <scope>NUCLEOTIDE SEQUENCE</scope>
    <source>
        <tissue evidence="1">Leaves</tissue>
    </source>
</reference>
<proteinExistence type="predicted"/>
<evidence type="ECO:0008006" key="3">
    <source>
        <dbReference type="Google" id="ProtNLM"/>
    </source>
</evidence>
<dbReference type="PANTHER" id="PTHR33116:SF81">
    <property type="entry name" value="RNA-DIRECTED DNA POLYMERASE"/>
    <property type="match status" value="1"/>
</dbReference>
<dbReference type="Proteomes" id="UP000215914">
    <property type="component" value="Unassembled WGS sequence"/>
</dbReference>
<gene>
    <name evidence="1" type="ORF">HanXRQr2_Chr13g0589151</name>
</gene>
<protein>
    <recommendedName>
        <fullName evidence="3">Reverse transcriptase zinc-binding domain-containing protein</fullName>
    </recommendedName>
</protein>
<organism evidence="1 2">
    <name type="scientific">Helianthus annuus</name>
    <name type="common">Common sunflower</name>
    <dbReference type="NCBI Taxonomy" id="4232"/>
    <lineage>
        <taxon>Eukaryota</taxon>
        <taxon>Viridiplantae</taxon>
        <taxon>Streptophyta</taxon>
        <taxon>Embryophyta</taxon>
        <taxon>Tracheophyta</taxon>
        <taxon>Spermatophyta</taxon>
        <taxon>Magnoliopsida</taxon>
        <taxon>eudicotyledons</taxon>
        <taxon>Gunneridae</taxon>
        <taxon>Pentapetalae</taxon>
        <taxon>asterids</taxon>
        <taxon>campanulids</taxon>
        <taxon>Asterales</taxon>
        <taxon>Asteraceae</taxon>
        <taxon>Asteroideae</taxon>
        <taxon>Heliantheae alliance</taxon>
        <taxon>Heliantheae</taxon>
        <taxon>Helianthus</taxon>
    </lineage>
</organism>
<dbReference type="AlphaFoldDB" id="A0A9K3EI48"/>
<name>A0A9K3EI48_HELAN</name>
<sequence length="138" mass="16413">MRMDKLQDCHCDRCGYGTEDANQVFVNCIWARSIWWQIAVWMRIPRTTNICSLKEVVKALTGNIGSARWKRVVYTVILATVWRIWNARNLKVFEGQFVPTRRTVDLIKENVFLWISHRTKLPKLDWNKWAEFNVSEIL</sequence>
<dbReference type="PANTHER" id="PTHR33116">
    <property type="entry name" value="REVERSE TRANSCRIPTASE ZINC-BINDING DOMAIN-CONTAINING PROTEIN-RELATED-RELATED"/>
    <property type="match status" value="1"/>
</dbReference>
<evidence type="ECO:0000313" key="1">
    <source>
        <dbReference type="EMBL" id="KAF5773489.1"/>
    </source>
</evidence>